<reference evidence="1 2" key="1">
    <citation type="submission" date="2022-05" db="EMBL/GenBank/DDBJ databases">
        <authorList>
            <consortium name="Genoscope - CEA"/>
            <person name="William W."/>
        </authorList>
    </citation>
    <scope>NUCLEOTIDE SEQUENCE [LARGE SCALE GENOMIC DNA]</scope>
</reference>
<proteinExistence type="predicted"/>
<dbReference type="EMBL" id="CALNXI010000340">
    <property type="protein sequence ID" value="CAH3025179.1"/>
    <property type="molecule type" value="Genomic_DNA"/>
</dbReference>
<keyword evidence="2" id="KW-1185">Reference proteome</keyword>
<evidence type="ECO:0000313" key="1">
    <source>
        <dbReference type="EMBL" id="CAH3025179.1"/>
    </source>
</evidence>
<gene>
    <name evidence="1" type="ORF">PEVE_00025311</name>
</gene>
<feature type="non-terminal residue" evidence="1">
    <location>
        <position position="436"/>
    </location>
</feature>
<sequence>MVETPSGRTEEETIFIAMKRSVEELKVVSQFCKALWTHDSDSDEELSVCTRGFQETDESSKGIQKYEIHSSSEEEYCPGKPLLPTGSFSCKTESQLPVKNVVHLTISPVKTKAPVRWYLCYEGKAVRVHHYGTHTCPVTSKTKKTASKDVEQLVRNNPNIKPPEVQSVFVLSAFQEQRDWRDVEKAAASAIDKKWISNVKEKVKKDIEPHGHNFEAVVSFKEYCDKKDLFYIYKINDRRGNSDQPSFVFKTSSVKLNVALNMDCDGDHFMNTEYCFFDGKRKRCRGFVTLSTSVYHPLLRKQITLATMEAESENHTNVRLFWDILNECLRKVSGKTNYKFNPVGWCTDMAGANLAGLSEVFGETVTDRVKTCEFHFKDHRNKNARKLDPDIAVEFKTLCDNLLLSATEGAYERSKAEMDAFIPAKEERSFLTSSIS</sequence>
<comment type="caution">
    <text evidence="1">The sequence shown here is derived from an EMBL/GenBank/DDBJ whole genome shotgun (WGS) entry which is preliminary data.</text>
</comment>
<evidence type="ECO:0000313" key="2">
    <source>
        <dbReference type="Proteomes" id="UP001159427"/>
    </source>
</evidence>
<protein>
    <submittedName>
        <fullName evidence="1">Uncharacterized protein</fullName>
    </submittedName>
</protein>
<organism evidence="1 2">
    <name type="scientific">Porites evermanni</name>
    <dbReference type="NCBI Taxonomy" id="104178"/>
    <lineage>
        <taxon>Eukaryota</taxon>
        <taxon>Metazoa</taxon>
        <taxon>Cnidaria</taxon>
        <taxon>Anthozoa</taxon>
        <taxon>Hexacorallia</taxon>
        <taxon>Scleractinia</taxon>
        <taxon>Fungiina</taxon>
        <taxon>Poritidae</taxon>
        <taxon>Porites</taxon>
    </lineage>
</organism>
<accession>A0ABN8M7G4</accession>
<dbReference type="Proteomes" id="UP001159427">
    <property type="component" value="Unassembled WGS sequence"/>
</dbReference>
<name>A0ABN8M7G4_9CNID</name>